<organism evidence="2 3">
    <name type="scientific">Trichuris trichiura</name>
    <name type="common">Whipworm</name>
    <name type="synonym">Trichocephalus trichiurus</name>
    <dbReference type="NCBI Taxonomy" id="36087"/>
    <lineage>
        <taxon>Eukaryota</taxon>
        <taxon>Metazoa</taxon>
        <taxon>Ecdysozoa</taxon>
        <taxon>Nematoda</taxon>
        <taxon>Enoplea</taxon>
        <taxon>Dorylaimia</taxon>
        <taxon>Trichinellida</taxon>
        <taxon>Trichuridae</taxon>
        <taxon>Trichuris</taxon>
    </lineage>
</organism>
<feature type="region of interest" description="Disordered" evidence="1">
    <location>
        <begin position="1"/>
        <end position="22"/>
    </location>
</feature>
<proteinExistence type="predicted"/>
<protein>
    <recommendedName>
        <fullName evidence="4">Retrotransposon gag domain-containing protein</fullName>
    </recommendedName>
</protein>
<evidence type="ECO:0008006" key="4">
    <source>
        <dbReference type="Google" id="ProtNLM"/>
    </source>
</evidence>
<reference evidence="2" key="2">
    <citation type="submission" date="2014-03" db="EMBL/GenBank/DDBJ databases">
        <title>The whipworm genome and dual-species transcriptomics of an intimate host-pathogen interaction.</title>
        <authorList>
            <person name="Foth B.J."/>
            <person name="Tsai I.J."/>
            <person name="Reid A.J."/>
            <person name="Bancroft A.J."/>
            <person name="Nichol S."/>
            <person name="Tracey A."/>
            <person name="Holroyd N."/>
            <person name="Cotton J.A."/>
            <person name="Stanley E.J."/>
            <person name="Zarowiecki M."/>
            <person name="Liu J.Z."/>
            <person name="Huckvale T."/>
            <person name="Cooper P.J."/>
            <person name="Grencis R.K."/>
            <person name="Berriman M."/>
        </authorList>
    </citation>
    <scope>NUCLEOTIDE SEQUENCE [LARGE SCALE GENOMIC DNA]</scope>
</reference>
<reference evidence="2" key="1">
    <citation type="submission" date="2014-01" db="EMBL/GenBank/DDBJ databases">
        <authorList>
            <person name="Aslett M."/>
        </authorList>
    </citation>
    <scope>NUCLEOTIDE SEQUENCE</scope>
</reference>
<dbReference type="PANTHER" id="PTHR33198">
    <property type="entry name" value="ANK_REP_REGION DOMAIN-CONTAINING PROTEIN-RELATED"/>
    <property type="match status" value="1"/>
</dbReference>
<dbReference type="PANTHER" id="PTHR33198:SF19">
    <property type="entry name" value="CCHC-TYPE DOMAIN-CONTAINING PROTEIN"/>
    <property type="match status" value="1"/>
</dbReference>
<sequence length="201" mass="22524">MDKVEGRHKRVKRREKGRSGSDRTLDAVSLLNGSSLGSSNGNGSLEAFHVSSGIDGWENWIERFGFFAEVNSVPQARQRSLLFTYCGPALYNLVKEAVALEKPDTKSLDEIVEAVRGRLDLIPGVFPARAEFYNRKQLPGESVATFMSNLRHQARRCQFEAAPTVAERIDLQLQDQFMIGMSDAATRRRVLRGPKITLKEL</sequence>
<evidence type="ECO:0000313" key="3">
    <source>
        <dbReference type="Proteomes" id="UP000030665"/>
    </source>
</evidence>
<dbReference type="OrthoDB" id="10064127at2759"/>
<feature type="compositionally biased region" description="Basic residues" evidence="1">
    <location>
        <begin position="1"/>
        <end position="16"/>
    </location>
</feature>
<dbReference type="AlphaFoldDB" id="A0A077Z4U5"/>
<evidence type="ECO:0000313" key="2">
    <source>
        <dbReference type="EMBL" id="CDW54869.1"/>
    </source>
</evidence>
<gene>
    <name evidence="2" type="ORF">TTRE_0000313901</name>
</gene>
<name>A0A077Z4U5_TRITR</name>
<dbReference type="EMBL" id="HG805921">
    <property type="protein sequence ID" value="CDW54869.1"/>
    <property type="molecule type" value="Genomic_DNA"/>
</dbReference>
<dbReference type="STRING" id="36087.A0A077Z4U5"/>
<evidence type="ECO:0000256" key="1">
    <source>
        <dbReference type="SAM" id="MobiDB-lite"/>
    </source>
</evidence>
<dbReference type="Proteomes" id="UP000030665">
    <property type="component" value="Unassembled WGS sequence"/>
</dbReference>
<accession>A0A077Z4U5</accession>
<keyword evidence="3" id="KW-1185">Reference proteome</keyword>